<proteinExistence type="predicted"/>
<dbReference type="RefSeq" id="WP_260559912.1">
    <property type="nucleotide sequence ID" value="NZ_CP104213.1"/>
</dbReference>
<evidence type="ECO:0000313" key="1">
    <source>
        <dbReference type="EMBL" id="UWX63629.1"/>
    </source>
</evidence>
<sequence length="114" mass="12140">MKPPSAHPETFDDADLDDLFVRVRQPTPDDLGAAERFLSRQVSMVSATPLPTLPARRLGPPLHRWPSVLTTLLAAAALCGGILVLRPAPTTPPQPLLASSAAYDAYTSALGGEW</sequence>
<evidence type="ECO:0008006" key="3">
    <source>
        <dbReference type="Google" id="ProtNLM"/>
    </source>
</evidence>
<dbReference type="EMBL" id="CP104213">
    <property type="protein sequence ID" value="UWX63629.1"/>
    <property type="molecule type" value="Genomic_DNA"/>
</dbReference>
<keyword evidence="2" id="KW-1185">Reference proteome</keyword>
<dbReference type="Proteomes" id="UP001060261">
    <property type="component" value="Chromosome"/>
</dbReference>
<organism evidence="1 2">
    <name type="scientific">Deinococcus rubellus</name>
    <dbReference type="NCBI Taxonomy" id="1889240"/>
    <lineage>
        <taxon>Bacteria</taxon>
        <taxon>Thermotogati</taxon>
        <taxon>Deinococcota</taxon>
        <taxon>Deinococci</taxon>
        <taxon>Deinococcales</taxon>
        <taxon>Deinococcaceae</taxon>
        <taxon>Deinococcus</taxon>
    </lineage>
</organism>
<accession>A0ABY5YEW0</accession>
<name>A0ABY5YEW0_9DEIO</name>
<protein>
    <recommendedName>
        <fullName evidence="3">Anti-sigma factor</fullName>
    </recommendedName>
</protein>
<evidence type="ECO:0000313" key="2">
    <source>
        <dbReference type="Proteomes" id="UP001060261"/>
    </source>
</evidence>
<reference evidence="1" key="1">
    <citation type="submission" date="2022-09" db="EMBL/GenBank/DDBJ databases">
        <title>genome sequence of Deinococcus rubellus.</title>
        <authorList>
            <person name="Srinivasan S."/>
        </authorList>
    </citation>
    <scope>NUCLEOTIDE SEQUENCE</scope>
    <source>
        <strain evidence="1">Ant6</strain>
    </source>
</reference>
<gene>
    <name evidence="1" type="ORF">N0D28_12960</name>
</gene>